<reference evidence="2 3" key="1">
    <citation type="journal article" date="2017" name="BMC Genomics">
        <title>Whole-genome assembly of Babesia ovata and comparative genomics between closely related pathogens.</title>
        <authorList>
            <person name="Yamagishi J."/>
            <person name="Asada M."/>
            <person name="Hakimi H."/>
            <person name="Tanaka T.Q."/>
            <person name="Sugimoto C."/>
            <person name="Kawazu S."/>
        </authorList>
    </citation>
    <scope>NUCLEOTIDE SEQUENCE [LARGE SCALE GENOMIC DNA]</scope>
    <source>
        <strain evidence="2 3">Miyake</strain>
    </source>
</reference>
<keyword evidence="3" id="KW-1185">Reference proteome</keyword>
<dbReference type="GeneID" id="39875952"/>
<sequence length="266" mass="30003">MMKSISSDDFSFAKNGDYLAWFDNEMPLSKLPIWSTLLASFCGGIIGAICSLIVNCALVEVSTSPFFTLVCLRPLCFTSLQYFAFTFIVIGLVILWRLTVATTEVDGKQRQFLRYFGLMIIASGIVCFFLRQSWFTHSPFLLKVSIYTLLGISVSFALTFTIVDLVNYFISMFETSIARPLVESKSQVLVILVIACTMGGVFGFMFGFMSVEDEAEYHIKLALAKEEAYTWPVGAALGTIAGFCNNYLRHQEFWRFNRDNAYNVEI</sequence>
<gene>
    <name evidence="2" type="ORF">BOVATA_036750</name>
</gene>
<dbReference type="EMBL" id="BDSA01000004">
    <property type="protein sequence ID" value="GBE62182.1"/>
    <property type="molecule type" value="Genomic_DNA"/>
</dbReference>
<name>A0A2H6KGQ9_9APIC</name>
<evidence type="ECO:0000313" key="3">
    <source>
        <dbReference type="Proteomes" id="UP000236319"/>
    </source>
</evidence>
<dbReference type="VEuPathDB" id="PiroplasmaDB:BOVATA_036750"/>
<proteinExistence type="predicted"/>
<organism evidence="2 3">
    <name type="scientific">Babesia ovata</name>
    <dbReference type="NCBI Taxonomy" id="189622"/>
    <lineage>
        <taxon>Eukaryota</taxon>
        <taxon>Sar</taxon>
        <taxon>Alveolata</taxon>
        <taxon>Apicomplexa</taxon>
        <taxon>Aconoidasida</taxon>
        <taxon>Piroplasmida</taxon>
        <taxon>Babesiidae</taxon>
        <taxon>Babesia</taxon>
    </lineage>
</organism>
<evidence type="ECO:0000256" key="1">
    <source>
        <dbReference type="SAM" id="Phobius"/>
    </source>
</evidence>
<dbReference type="OrthoDB" id="443651at2759"/>
<feature type="transmembrane region" description="Helical" evidence="1">
    <location>
        <begin position="229"/>
        <end position="248"/>
    </location>
</feature>
<keyword evidence="1" id="KW-0812">Transmembrane</keyword>
<evidence type="ECO:0000313" key="2">
    <source>
        <dbReference type="EMBL" id="GBE62182.1"/>
    </source>
</evidence>
<dbReference type="Proteomes" id="UP000236319">
    <property type="component" value="Unassembled WGS sequence"/>
</dbReference>
<dbReference type="AlphaFoldDB" id="A0A2H6KGQ9"/>
<keyword evidence="1" id="KW-0472">Membrane</keyword>
<feature type="transmembrane region" description="Helical" evidence="1">
    <location>
        <begin position="80"/>
        <end position="100"/>
    </location>
</feature>
<keyword evidence="1" id="KW-1133">Transmembrane helix</keyword>
<protein>
    <submittedName>
        <fullName evidence="2">Conserved Plasmodium membrane</fullName>
    </submittedName>
</protein>
<dbReference type="RefSeq" id="XP_028868425.1">
    <property type="nucleotide sequence ID" value="XM_029012592.1"/>
</dbReference>
<feature type="transmembrane region" description="Helical" evidence="1">
    <location>
        <begin position="112"/>
        <end position="134"/>
    </location>
</feature>
<feature type="transmembrane region" description="Helical" evidence="1">
    <location>
        <begin position="36"/>
        <end position="60"/>
    </location>
</feature>
<comment type="caution">
    <text evidence="2">The sequence shown here is derived from an EMBL/GenBank/DDBJ whole genome shotgun (WGS) entry which is preliminary data.</text>
</comment>
<feature type="transmembrane region" description="Helical" evidence="1">
    <location>
        <begin position="188"/>
        <end position="209"/>
    </location>
</feature>
<feature type="transmembrane region" description="Helical" evidence="1">
    <location>
        <begin position="146"/>
        <end position="167"/>
    </location>
</feature>
<accession>A0A2H6KGQ9</accession>